<evidence type="ECO:0000256" key="2">
    <source>
        <dbReference type="ARBA" id="ARBA00004141"/>
    </source>
</evidence>
<feature type="transmembrane region" description="Helical" evidence="7">
    <location>
        <begin position="12"/>
        <end position="29"/>
    </location>
</feature>
<dbReference type="Pfam" id="PF02163">
    <property type="entry name" value="Peptidase_M50"/>
    <property type="match status" value="1"/>
</dbReference>
<evidence type="ECO:0000256" key="3">
    <source>
        <dbReference type="ARBA" id="ARBA00007931"/>
    </source>
</evidence>
<dbReference type="Proteomes" id="UP000324233">
    <property type="component" value="Chromosome"/>
</dbReference>
<evidence type="ECO:0000259" key="8">
    <source>
        <dbReference type="Pfam" id="PF02163"/>
    </source>
</evidence>
<dbReference type="OrthoDB" id="849477at2"/>
<feature type="transmembrane region" description="Helical" evidence="7">
    <location>
        <begin position="489"/>
        <end position="513"/>
    </location>
</feature>
<keyword evidence="5 7" id="KW-1133">Transmembrane helix</keyword>
<feature type="transmembrane region" description="Helical" evidence="7">
    <location>
        <begin position="92"/>
        <end position="116"/>
    </location>
</feature>
<name>A0A5B9W2Y0_9BACT</name>
<reference evidence="9 10" key="1">
    <citation type="submission" date="2019-08" db="EMBL/GenBank/DDBJ databases">
        <title>Deep-cultivation of Planctomycetes and their phenomic and genomic characterization uncovers novel biology.</title>
        <authorList>
            <person name="Wiegand S."/>
            <person name="Jogler M."/>
            <person name="Boedeker C."/>
            <person name="Pinto D."/>
            <person name="Vollmers J."/>
            <person name="Rivas-Marin E."/>
            <person name="Kohn T."/>
            <person name="Peeters S.H."/>
            <person name="Heuer A."/>
            <person name="Rast P."/>
            <person name="Oberbeckmann S."/>
            <person name="Bunk B."/>
            <person name="Jeske O."/>
            <person name="Meyerdierks A."/>
            <person name="Storesund J.E."/>
            <person name="Kallscheuer N."/>
            <person name="Luecker S."/>
            <person name="Lage O.M."/>
            <person name="Pohl T."/>
            <person name="Merkel B.J."/>
            <person name="Hornburger P."/>
            <person name="Mueller R.-W."/>
            <person name="Bruemmer F."/>
            <person name="Labrenz M."/>
            <person name="Spormann A.M."/>
            <person name="Op den Camp H."/>
            <person name="Overmann J."/>
            <person name="Amann R."/>
            <person name="Jetten M.S.M."/>
            <person name="Mascher T."/>
            <person name="Medema M.H."/>
            <person name="Devos D.P."/>
            <person name="Kaster A.-K."/>
            <person name="Ovreas L."/>
            <person name="Rohde M."/>
            <person name="Galperin M.Y."/>
            <person name="Jogler C."/>
        </authorList>
    </citation>
    <scope>NUCLEOTIDE SEQUENCE [LARGE SCALE GENOMIC DNA]</scope>
    <source>
        <strain evidence="9 10">OJF2</strain>
    </source>
</reference>
<evidence type="ECO:0000256" key="1">
    <source>
        <dbReference type="ARBA" id="ARBA00001947"/>
    </source>
</evidence>
<feature type="domain" description="Peptidase M50" evidence="8">
    <location>
        <begin position="24"/>
        <end position="140"/>
    </location>
</feature>
<evidence type="ECO:0000256" key="5">
    <source>
        <dbReference type="ARBA" id="ARBA00022989"/>
    </source>
</evidence>
<evidence type="ECO:0000313" key="9">
    <source>
        <dbReference type="EMBL" id="QEH34983.1"/>
    </source>
</evidence>
<evidence type="ECO:0000256" key="7">
    <source>
        <dbReference type="SAM" id="Phobius"/>
    </source>
</evidence>
<evidence type="ECO:0000313" key="10">
    <source>
        <dbReference type="Proteomes" id="UP000324233"/>
    </source>
</evidence>
<dbReference type="GO" id="GO:0016020">
    <property type="term" value="C:membrane"/>
    <property type="evidence" value="ECO:0007669"/>
    <property type="project" value="UniProtKB-SubCell"/>
</dbReference>
<feature type="transmembrane region" description="Helical" evidence="7">
    <location>
        <begin position="122"/>
        <end position="142"/>
    </location>
</feature>
<feature type="transmembrane region" description="Helical" evidence="7">
    <location>
        <begin position="525"/>
        <end position="548"/>
    </location>
</feature>
<dbReference type="KEGG" id="agv:OJF2_35280"/>
<accession>A0A5B9W2Y0</accession>
<protein>
    <recommendedName>
        <fullName evidence="8">Peptidase M50 domain-containing protein</fullName>
    </recommendedName>
</protein>
<dbReference type="GO" id="GO:0006508">
    <property type="term" value="P:proteolysis"/>
    <property type="evidence" value="ECO:0007669"/>
    <property type="project" value="InterPro"/>
</dbReference>
<sequence length="556" mass="59297">MKLATLDLLPSDVSVLLLLLPAYLAAILAHEIGHAVAGRLCGYVVTSSGSGFLRPLLVLDVRGTRFYACRSRPLQGMTFFWIPQLVPSRFRLACALGGGILANGLLAMAALALLAGTPWCHGLWQVTFAVNAFAAVVSLIPLRFQLGQMSLRTDGMLMFEAIRDGTVSFPVPHLIESSLDLRPHLEAIGDSEGVRLTLLNATVGYLELGDPARAGAIYREVESRPPAEVPAIRAWQSLVGGMLATRLGDRERASLLVDAAGGEYRALAHAAGSFLVSLHRAELKAADGDLAGHLADLDALASGEAASRHPSLRTRLLAARLESEAIYSDVAEPAALVEGYERLGKVHVTPALDLRFYRAVARACLKRGDEAGAERAHRRALAAVKSLADLWVGPQERAHFLDVQAPLLAEIRENFEARGKVDETAALLAPLEAPHPAASVRAESASEREARLRRRGMRVLGLNVIVIFLAIVGLLVTTPSPEGRGLAPIVVPVLMIAMFTGLALVYAAFHFTIGRFIPALRRSGGAVILILALAGWGGWLIAPVLFLLDGGLPSAP</sequence>
<comment type="cofactor">
    <cofactor evidence="1">
        <name>Zn(2+)</name>
        <dbReference type="ChEBI" id="CHEBI:29105"/>
    </cofactor>
</comment>
<gene>
    <name evidence="9" type="ORF">OJF2_35280</name>
</gene>
<proteinExistence type="inferred from homology"/>
<feature type="transmembrane region" description="Helical" evidence="7">
    <location>
        <begin position="459"/>
        <end position="477"/>
    </location>
</feature>
<keyword evidence="4 7" id="KW-0812">Transmembrane</keyword>
<dbReference type="RefSeq" id="WP_148594838.1">
    <property type="nucleotide sequence ID" value="NZ_CP042997.1"/>
</dbReference>
<dbReference type="EMBL" id="CP042997">
    <property type="protein sequence ID" value="QEH34983.1"/>
    <property type="molecule type" value="Genomic_DNA"/>
</dbReference>
<comment type="similarity">
    <text evidence="3">Belongs to the peptidase M50B family.</text>
</comment>
<organism evidence="9 10">
    <name type="scientific">Aquisphaera giovannonii</name>
    <dbReference type="NCBI Taxonomy" id="406548"/>
    <lineage>
        <taxon>Bacteria</taxon>
        <taxon>Pseudomonadati</taxon>
        <taxon>Planctomycetota</taxon>
        <taxon>Planctomycetia</taxon>
        <taxon>Isosphaerales</taxon>
        <taxon>Isosphaeraceae</taxon>
        <taxon>Aquisphaera</taxon>
    </lineage>
</organism>
<evidence type="ECO:0000256" key="4">
    <source>
        <dbReference type="ARBA" id="ARBA00022692"/>
    </source>
</evidence>
<evidence type="ECO:0000256" key="6">
    <source>
        <dbReference type="ARBA" id="ARBA00023136"/>
    </source>
</evidence>
<dbReference type="InterPro" id="IPR008915">
    <property type="entry name" value="Peptidase_M50"/>
</dbReference>
<keyword evidence="10" id="KW-1185">Reference proteome</keyword>
<comment type="subcellular location">
    <subcellularLocation>
        <location evidence="2">Membrane</location>
        <topology evidence="2">Multi-pass membrane protein</topology>
    </subcellularLocation>
</comment>
<keyword evidence="6 7" id="KW-0472">Membrane</keyword>
<dbReference type="AlphaFoldDB" id="A0A5B9W2Y0"/>